<evidence type="ECO:0000313" key="2">
    <source>
        <dbReference type="Proteomes" id="UP001195483"/>
    </source>
</evidence>
<dbReference type="EMBL" id="JAEAOA010001101">
    <property type="protein sequence ID" value="KAK3605900.1"/>
    <property type="molecule type" value="Genomic_DNA"/>
</dbReference>
<dbReference type="AlphaFoldDB" id="A0AAE0T8T7"/>
<protein>
    <submittedName>
        <fullName evidence="1">Uncharacterized protein</fullName>
    </submittedName>
</protein>
<reference evidence="1" key="3">
    <citation type="submission" date="2023-05" db="EMBL/GenBank/DDBJ databases">
        <authorList>
            <person name="Smith C.H."/>
        </authorList>
    </citation>
    <scope>NUCLEOTIDE SEQUENCE</scope>
    <source>
        <strain evidence="1">CHS0354</strain>
        <tissue evidence="1">Mantle</tissue>
    </source>
</reference>
<keyword evidence="2" id="KW-1185">Reference proteome</keyword>
<comment type="caution">
    <text evidence="1">The sequence shown here is derived from an EMBL/GenBank/DDBJ whole genome shotgun (WGS) entry which is preliminary data.</text>
</comment>
<sequence>MDTVYSTQGEMGTLYIAHRENGDTVYSTQREMGTLCIAHREKWGHYIAHREKWGHYCAANGSKKKNPHKKIDSGKAQLMKQKSYTRTLENQAIIGEISDNGSSDDDTDIEIEQNQNHEGIENEENQIPCYFRTLEKTQRIEKTLVQLEFSYE</sequence>
<reference evidence="1" key="1">
    <citation type="journal article" date="2021" name="Genome Biol. Evol.">
        <title>A High-Quality Reference Genome for a Parasitic Bivalve with Doubly Uniparental Inheritance (Bivalvia: Unionida).</title>
        <authorList>
            <person name="Smith C.H."/>
        </authorList>
    </citation>
    <scope>NUCLEOTIDE SEQUENCE</scope>
    <source>
        <strain evidence="1">CHS0354</strain>
    </source>
</reference>
<accession>A0AAE0T8T7</accession>
<organism evidence="1 2">
    <name type="scientific">Potamilus streckersoni</name>
    <dbReference type="NCBI Taxonomy" id="2493646"/>
    <lineage>
        <taxon>Eukaryota</taxon>
        <taxon>Metazoa</taxon>
        <taxon>Spiralia</taxon>
        <taxon>Lophotrochozoa</taxon>
        <taxon>Mollusca</taxon>
        <taxon>Bivalvia</taxon>
        <taxon>Autobranchia</taxon>
        <taxon>Heteroconchia</taxon>
        <taxon>Palaeoheterodonta</taxon>
        <taxon>Unionida</taxon>
        <taxon>Unionoidea</taxon>
        <taxon>Unionidae</taxon>
        <taxon>Ambleminae</taxon>
        <taxon>Lampsilini</taxon>
        <taxon>Potamilus</taxon>
    </lineage>
</organism>
<gene>
    <name evidence="1" type="ORF">CHS0354_017803</name>
</gene>
<evidence type="ECO:0000313" key="1">
    <source>
        <dbReference type="EMBL" id="KAK3605900.1"/>
    </source>
</evidence>
<name>A0AAE0T8T7_9BIVA</name>
<dbReference type="Proteomes" id="UP001195483">
    <property type="component" value="Unassembled WGS sequence"/>
</dbReference>
<reference evidence="1" key="2">
    <citation type="journal article" date="2021" name="Genome Biol. Evol.">
        <title>Developing a high-quality reference genome for a parasitic bivalve with doubly uniparental inheritance (Bivalvia: Unionida).</title>
        <authorList>
            <person name="Smith C.H."/>
        </authorList>
    </citation>
    <scope>NUCLEOTIDE SEQUENCE</scope>
    <source>
        <strain evidence="1">CHS0354</strain>
        <tissue evidence="1">Mantle</tissue>
    </source>
</reference>
<proteinExistence type="predicted"/>